<keyword evidence="1" id="KW-1133">Transmembrane helix</keyword>
<keyword evidence="1" id="KW-0812">Transmembrane</keyword>
<evidence type="ECO:0000256" key="1">
    <source>
        <dbReference type="SAM" id="Phobius"/>
    </source>
</evidence>
<evidence type="ECO:0000313" key="3">
    <source>
        <dbReference type="Proteomes" id="UP000824540"/>
    </source>
</evidence>
<comment type="caution">
    <text evidence="2">The sequence shown here is derived from an EMBL/GenBank/DDBJ whole genome shotgun (WGS) entry which is preliminary data.</text>
</comment>
<accession>A0A8T2NLH3</accession>
<dbReference type="Proteomes" id="UP000824540">
    <property type="component" value="Unassembled WGS sequence"/>
</dbReference>
<reference evidence="2" key="1">
    <citation type="thesis" date="2021" institute="BYU ScholarsArchive" country="Provo, UT, USA">
        <title>Applications of and Algorithms for Genome Assembly and Genomic Analyses with an Emphasis on Marine Teleosts.</title>
        <authorList>
            <person name="Pickett B.D."/>
        </authorList>
    </citation>
    <scope>NUCLEOTIDE SEQUENCE</scope>
    <source>
        <strain evidence="2">HI-2016</strain>
    </source>
</reference>
<evidence type="ECO:0000313" key="2">
    <source>
        <dbReference type="EMBL" id="KAG9340894.1"/>
    </source>
</evidence>
<feature type="transmembrane region" description="Helical" evidence="1">
    <location>
        <begin position="12"/>
        <end position="34"/>
    </location>
</feature>
<dbReference type="EMBL" id="JAFBMS010000039">
    <property type="protein sequence ID" value="KAG9340894.1"/>
    <property type="molecule type" value="Genomic_DNA"/>
</dbReference>
<name>A0A8T2NLH3_9TELE</name>
<organism evidence="2 3">
    <name type="scientific">Albula glossodonta</name>
    <name type="common">roundjaw bonefish</name>
    <dbReference type="NCBI Taxonomy" id="121402"/>
    <lineage>
        <taxon>Eukaryota</taxon>
        <taxon>Metazoa</taxon>
        <taxon>Chordata</taxon>
        <taxon>Craniata</taxon>
        <taxon>Vertebrata</taxon>
        <taxon>Euteleostomi</taxon>
        <taxon>Actinopterygii</taxon>
        <taxon>Neopterygii</taxon>
        <taxon>Teleostei</taxon>
        <taxon>Albuliformes</taxon>
        <taxon>Albulidae</taxon>
        <taxon>Albula</taxon>
    </lineage>
</organism>
<sequence length="95" mass="10793">MGTLRAFQAVSLLRAFGHIFFLLIVILELILELLTRPLDWSLLFPIHLSPVLLRHRDSSPCPSRRESSIGQRDFPTLHAIPLQLLLLCTLEKPVA</sequence>
<keyword evidence="3" id="KW-1185">Reference proteome</keyword>
<protein>
    <submittedName>
        <fullName evidence="2">Uncharacterized protein</fullName>
    </submittedName>
</protein>
<gene>
    <name evidence="2" type="ORF">JZ751_020087</name>
</gene>
<proteinExistence type="predicted"/>
<keyword evidence="1" id="KW-0472">Membrane</keyword>
<dbReference type="AlphaFoldDB" id="A0A8T2NLH3"/>